<dbReference type="EMBL" id="JADBEK010000001">
    <property type="protein sequence ID" value="MBE1586659.1"/>
    <property type="molecule type" value="Genomic_DNA"/>
</dbReference>
<dbReference type="RefSeq" id="WP_192787191.1">
    <property type="nucleotide sequence ID" value="NZ_JADBEK010000001.1"/>
</dbReference>
<sequence>MNVLRGRFAVTGLFVILLLTRLIAGWADDETAPPLAPPPSFTPSPFQAAKPVATPDDYMSVLCDLFRQTWVGWRAGKEVTPEMDTFLEYLTRDGSKLKKDAESFRRLAHLNVSEMEGLDTVIDLRFAYLTSWCYQFD</sequence>
<name>A0ABR9M1A0_9ACTN</name>
<reference evidence="1 2" key="1">
    <citation type="submission" date="2020-10" db="EMBL/GenBank/DDBJ databases">
        <title>Sequencing the genomes of 1000 actinobacteria strains.</title>
        <authorList>
            <person name="Klenk H.-P."/>
        </authorList>
    </citation>
    <scope>NUCLEOTIDE SEQUENCE [LARGE SCALE GENOMIC DNA]</scope>
    <source>
        <strain evidence="1 2">DSM 43173</strain>
    </source>
</reference>
<evidence type="ECO:0000313" key="1">
    <source>
        <dbReference type="EMBL" id="MBE1586659.1"/>
    </source>
</evidence>
<comment type="caution">
    <text evidence="1">The sequence shown here is derived from an EMBL/GenBank/DDBJ whole genome shotgun (WGS) entry which is preliminary data.</text>
</comment>
<gene>
    <name evidence="1" type="ORF">H4W80_004917</name>
</gene>
<proteinExistence type="predicted"/>
<organism evidence="1 2">
    <name type="scientific">Nonomuraea angiospora</name>
    <dbReference type="NCBI Taxonomy" id="46172"/>
    <lineage>
        <taxon>Bacteria</taxon>
        <taxon>Bacillati</taxon>
        <taxon>Actinomycetota</taxon>
        <taxon>Actinomycetes</taxon>
        <taxon>Streptosporangiales</taxon>
        <taxon>Streptosporangiaceae</taxon>
        <taxon>Nonomuraea</taxon>
    </lineage>
</organism>
<evidence type="ECO:0000313" key="2">
    <source>
        <dbReference type="Proteomes" id="UP000633509"/>
    </source>
</evidence>
<accession>A0ABR9M1A0</accession>
<keyword evidence="2" id="KW-1185">Reference proteome</keyword>
<dbReference type="Proteomes" id="UP000633509">
    <property type="component" value="Unassembled WGS sequence"/>
</dbReference>
<protein>
    <submittedName>
        <fullName evidence="1">Uncharacterized protein</fullName>
    </submittedName>
</protein>